<dbReference type="AlphaFoldDB" id="A0A873WYQ9"/>
<evidence type="ECO:0000313" key="5">
    <source>
        <dbReference type="EMBL" id="QPB15030.1"/>
    </source>
</evidence>
<evidence type="ECO:0000256" key="1">
    <source>
        <dbReference type="ARBA" id="ARBA00007102"/>
    </source>
</evidence>
<dbReference type="Gene3D" id="3.30.70.600">
    <property type="entry name" value="Ribosomal protein S10 domain"/>
    <property type="match status" value="1"/>
</dbReference>
<proteinExistence type="inferred from homology"/>
<dbReference type="PANTHER" id="PTHR11700">
    <property type="entry name" value="30S RIBOSOMAL PROTEIN S10 FAMILY MEMBER"/>
    <property type="match status" value="1"/>
</dbReference>
<dbReference type="InterPro" id="IPR036838">
    <property type="entry name" value="Ribosomal_uS10_dom_sf"/>
</dbReference>
<name>A0A873WYQ9_9EUKA</name>
<sequence length="109" mass="12906">MLKIYLFSYHFKLLNIFINNLTFCLKLKKIPFKAYPLPKKCHIITTLRSPHVNKNSMEHYKIEKFKYTINIPISNKKYIANLFKNIFLKCPAGLIFYIKYSSVESPGLL</sequence>
<dbReference type="Pfam" id="PF00338">
    <property type="entry name" value="Ribosomal_S10"/>
    <property type="match status" value="1"/>
</dbReference>
<reference evidence="5" key="2">
    <citation type="submission" date="2020-08" db="EMBL/GenBank/DDBJ databases">
        <authorList>
            <person name="Russell S.R."/>
            <person name="Jackson C."/>
            <person name="Reyes-Prieto A."/>
        </authorList>
    </citation>
    <scope>NUCLEOTIDE SEQUENCE</scope>
    <source>
        <strain evidence="5">UTEX LB 2766</strain>
    </source>
</reference>
<organism evidence="5">
    <name type="scientific">Cyanophora biloba</name>
    <dbReference type="NCBI Taxonomy" id="1489483"/>
    <lineage>
        <taxon>Eukaryota</taxon>
        <taxon>Glaucocystophyceae</taxon>
        <taxon>Cyanophorales</taxon>
        <taxon>Cyanophoraceae</taxon>
        <taxon>Cyanophora</taxon>
    </lineage>
</organism>
<dbReference type="InterPro" id="IPR001848">
    <property type="entry name" value="Ribosomal_uS10"/>
</dbReference>
<dbReference type="EMBL" id="MT919636">
    <property type="protein sequence ID" value="QPB15030.1"/>
    <property type="molecule type" value="Genomic_DNA"/>
</dbReference>
<dbReference type="InterPro" id="IPR027486">
    <property type="entry name" value="Ribosomal_uS10_dom"/>
</dbReference>
<evidence type="ECO:0000256" key="2">
    <source>
        <dbReference type="ARBA" id="ARBA00022980"/>
    </source>
</evidence>
<dbReference type="GeneID" id="63648270"/>
<comment type="similarity">
    <text evidence="1">Belongs to the universal ribosomal protein uS10 family.</text>
</comment>
<dbReference type="GO" id="GO:0003735">
    <property type="term" value="F:structural constituent of ribosome"/>
    <property type="evidence" value="ECO:0007669"/>
    <property type="project" value="InterPro"/>
</dbReference>
<keyword evidence="2 5" id="KW-0689">Ribosomal protein</keyword>
<dbReference type="SMART" id="SM01403">
    <property type="entry name" value="Ribosomal_S10"/>
    <property type="match status" value="1"/>
</dbReference>
<gene>
    <name evidence="5" type="primary">rps10</name>
</gene>
<evidence type="ECO:0000256" key="3">
    <source>
        <dbReference type="ARBA" id="ARBA00023274"/>
    </source>
</evidence>
<keyword evidence="3" id="KW-0687">Ribonucleoprotein</keyword>
<dbReference type="GO" id="GO:1990904">
    <property type="term" value="C:ribonucleoprotein complex"/>
    <property type="evidence" value="ECO:0007669"/>
    <property type="project" value="UniProtKB-KW"/>
</dbReference>
<geneLocation type="mitochondrion" evidence="5"/>
<evidence type="ECO:0000259" key="4">
    <source>
        <dbReference type="SMART" id="SM01403"/>
    </source>
</evidence>
<feature type="domain" description="Small ribosomal subunit protein uS10" evidence="4">
    <location>
        <begin position="3"/>
        <end position="99"/>
    </location>
</feature>
<protein>
    <submittedName>
        <fullName evidence="5">Ribosomal protein S10</fullName>
    </submittedName>
</protein>
<dbReference type="SUPFAM" id="SSF54999">
    <property type="entry name" value="Ribosomal protein S10"/>
    <property type="match status" value="1"/>
</dbReference>
<accession>A0A873WYQ9</accession>
<dbReference type="RefSeq" id="YP_010041671.1">
    <property type="nucleotide sequence ID" value="NC_054207.1"/>
</dbReference>
<keyword evidence="5" id="KW-0496">Mitochondrion</keyword>
<dbReference type="GO" id="GO:0006412">
    <property type="term" value="P:translation"/>
    <property type="evidence" value="ECO:0007669"/>
    <property type="project" value="InterPro"/>
</dbReference>
<reference evidence="5" key="1">
    <citation type="journal article" date="2020" name="J. Eukaryot. Microbiol.">
        <title>High Sequence Divergence but Limited Architectural Rearrangements in Organelle Genomes of Cyanophora (Glaucophyta) Species.</title>
        <authorList>
            <person name="Russell S."/>
            <person name="Jackson C."/>
            <person name="Reyes-Prieto A."/>
        </authorList>
    </citation>
    <scope>NUCLEOTIDE SEQUENCE</scope>
    <source>
        <strain evidence="5">UTEX LB 2766</strain>
    </source>
</reference>
<dbReference type="GO" id="GO:0005840">
    <property type="term" value="C:ribosome"/>
    <property type="evidence" value="ECO:0007669"/>
    <property type="project" value="UniProtKB-KW"/>
</dbReference>